<keyword evidence="4 9" id="KW-1003">Cell membrane</keyword>
<evidence type="ECO:0000256" key="1">
    <source>
        <dbReference type="ARBA" id="ARBA00004377"/>
    </source>
</evidence>
<sequence length="450" mass="49270">MATRLPAILERAATPDLANYDPDAKIRSRLRLSLIAVAILILGFGSAMAFVPIGGAVVGGGQVGVETRIKRVAHPTGGIISAIYVQNGDHVKKGDILMRLDDQVTGTQSQLSSLTVDQLMAQRARLEAERLGSPSIAFPPELRARAATDAGARKAMADEMKLFAIRGSEQGGIQAQLAARVAQYRKQINGYEAQIDALQKQVALIEPERASVRELWEKNLVTIGRLNQVERTSVDLQGNIASLQAQIAQTQARITEANEQILQQSDTRRGEAGNQLATINGTLNQEQIRSVNATDQFERSVIRAPYSGIVDKIAFATIGDVVKPAETIMEIVPDSDRLLVEAMVSPADIDQVQNAQKARIRFTAFSNTATPEIGGRVSFVAPERTTDPEMRQAYYSVRIEVDQRDLAKWPELKLRPGMPAEIFIETGSRSMLSYLTKPLRDQFARAFRDG</sequence>
<dbReference type="InterPro" id="IPR058982">
    <property type="entry name" value="Beta-barrel_AprE"/>
</dbReference>
<feature type="transmembrane region" description="Helical" evidence="9">
    <location>
        <begin position="34"/>
        <end position="58"/>
    </location>
</feature>
<evidence type="ECO:0000256" key="10">
    <source>
        <dbReference type="SAM" id="Coils"/>
    </source>
</evidence>
<dbReference type="Gene3D" id="6.10.140.920">
    <property type="match status" value="1"/>
</dbReference>
<dbReference type="Gene3D" id="2.40.30.170">
    <property type="match status" value="1"/>
</dbReference>
<evidence type="ECO:0000256" key="7">
    <source>
        <dbReference type="ARBA" id="ARBA00022989"/>
    </source>
</evidence>
<gene>
    <name evidence="13" type="ORF">DEP91_05725</name>
</gene>
<comment type="caution">
    <text evidence="13">The sequence shown here is derived from an EMBL/GenBank/DDBJ whole genome shotgun (WGS) entry which is preliminary data.</text>
</comment>
<keyword evidence="7 9" id="KW-1133">Transmembrane helix</keyword>
<dbReference type="PANTHER" id="PTHR30386">
    <property type="entry name" value="MEMBRANE FUSION SUBUNIT OF EMRAB-TOLC MULTIDRUG EFFLUX PUMP"/>
    <property type="match status" value="1"/>
</dbReference>
<evidence type="ECO:0000256" key="9">
    <source>
        <dbReference type="RuleBase" id="RU365093"/>
    </source>
</evidence>
<dbReference type="NCBIfam" id="TIGR01843">
    <property type="entry name" value="type_I_hlyD"/>
    <property type="match status" value="1"/>
</dbReference>
<evidence type="ECO:0000256" key="4">
    <source>
        <dbReference type="ARBA" id="ARBA00022475"/>
    </source>
</evidence>
<accession>A0A3D0WAH1</accession>
<evidence type="ECO:0000256" key="5">
    <source>
        <dbReference type="ARBA" id="ARBA00022519"/>
    </source>
</evidence>
<dbReference type="Pfam" id="PF26002">
    <property type="entry name" value="Beta-barrel_AprE"/>
    <property type="match status" value="1"/>
</dbReference>
<dbReference type="InterPro" id="IPR010129">
    <property type="entry name" value="T1SS_HlyD"/>
</dbReference>
<feature type="domain" description="AprE-like beta-barrel" evidence="12">
    <location>
        <begin position="338"/>
        <end position="427"/>
    </location>
</feature>
<organism evidence="13 14">
    <name type="scientific">Sphingomonas bacterium</name>
    <dbReference type="NCBI Taxonomy" id="1895847"/>
    <lineage>
        <taxon>Bacteria</taxon>
        <taxon>Pseudomonadati</taxon>
        <taxon>Pseudomonadota</taxon>
        <taxon>Alphaproteobacteria</taxon>
        <taxon>Sphingomonadales</taxon>
        <taxon>Sphingomonadaceae</taxon>
        <taxon>Sphingomonas</taxon>
    </lineage>
</organism>
<dbReference type="PRINTS" id="PR01490">
    <property type="entry name" value="RTXTOXIND"/>
</dbReference>
<keyword evidence="8 9" id="KW-0472">Membrane</keyword>
<evidence type="ECO:0000256" key="2">
    <source>
        <dbReference type="ARBA" id="ARBA00009477"/>
    </source>
</evidence>
<evidence type="ECO:0000256" key="6">
    <source>
        <dbReference type="ARBA" id="ARBA00022692"/>
    </source>
</evidence>
<dbReference type="PANTHER" id="PTHR30386:SF17">
    <property type="entry name" value="ALKALINE PROTEASE SECRETION PROTEIN APRE"/>
    <property type="match status" value="1"/>
</dbReference>
<keyword evidence="10" id="KW-0175">Coiled coil</keyword>
<dbReference type="Gene3D" id="2.40.50.100">
    <property type="match status" value="1"/>
</dbReference>
<evidence type="ECO:0000259" key="11">
    <source>
        <dbReference type="Pfam" id="PF25994"/>
    </source>
</evidence>
<dbReference type="Proteomes" id="UP000262699">
    <property type="component" value="Unassembled WGS sequence"/>
</dbReference>
<dbReference type="InterPro" id="IPR058781">
    <property type="entry name" value="HH_AprE-like"/>
</dbReference>
<dbReference type="EMBL" id="DOYJ01000162">
    <property type="protein sequence ID" value="HCB75660.1"/>
    <property type="molecule type" value="Genomic_DNA"/>
</dbReference>
<evidence type="ECO:0000256" key="8">
    <source>
        <dbReference type="ARBA" id="ARBA00023136"/>
    </source>
</evidence>
<feature type="domain" description="AprE-like long alpha-helical hairpin" evidence="11">
    <location>
        <begin position="113"/>
        <end position="295"/>
    </location>
</feature>
<feature type="coiled-coil region" evidence="10">
    <location>
        <begin position="174"/>
        <end position="201"/>
    </location>
</feature>
<feature type="coiled-coil region" evidence="10">
    <location>
        <begin position="226"/>
        <end position="267"/>
    </location>
</feature>
<name>A0A3D0WAH1_9SPHN</name>
<comment type="subcellular location">
    <subcellularLocation>
        <location evidence="1 9">Cell inner membrane</location>
        <topology evidence="1 9">Single-pass membrane protein</topology>
    </subcellularLocation>
</comment>
<dbReference type="Pfam" id="PF25994">
    <property type="entry name" value="HH_AprE"/>
    <property type="match status" value="1"/>
</dbReference>
<comment type="similarity">
    <text evidence="2 9">Belongs to the membrane fusion protein (MFP) (TC 8.A.1) family.</text>
</comment>
<dbReference type="InterPro" id="IPR050739">
    <property type="entry name" value="MFP"/>
</dbReference>
<evidence type="ECO:0000259" key="12">
    <source>
        <dbReference type="Pfam" id="PF26002"/>
    </source>
</evidence>
<dbReference type="GO" id="GO:0015031">
    <property type="term" value="P:protein transport"/>
    <property type="evidence" value="ECO:0007669"/>
    <property type="project" value="InterPro"/>
</dbReference>
<evidence type="ECO:0000313" key="14">
    <source>
        <dbReference type="Proteomes" id="UP000262699"/>
    </source>
</evidence>
<proteinExistence type="inferred from homology"/>
<keyword evidence="6 9" id="KW-0812">Transmembrane</keyword>
<dbReference type="AlphaFoldDB" id="A0A3D0WAH1"/>
<protein>
    <recommendedName>
        <fullName evidence="9">Membrane fusion protein (MFP) family protein</fullName>
    </recommendedName>
</protein>
<reference evidence="13 14" key="1">
    <citation type="journal article" date="2018" name="Nat. Biotechnol.">
        <title>A standardized bacterial taxonomy based on genome phylogeny substantially revises the tree of life.</title>
        <authorList>
            <person name="Parks D.H."/>
            <person name="Chuvochina M."/>
            <person name="Waite D.W."/>
            <person name="Rinke C."/>
            <person name="Skarshewski A."/>
            <person name="Chaumeil P.A."/>
            <person name="Hugenholtz P."/>
        </authorList>
    </citation>
    <scope>NUCLEOTIDE SEQUENCE [LARGE SCALE GENOMIC DNA]</scope>
    <source>
        <strain evidence="13">UBA9015</strain>
    </source>
</reference>
<dbReference type="GO" id="GO:0005886">
    <property type="term" value="C:plasma membrane"/>
    <property type="evidence" value="ECO:0007669"/>
    <property type="project" value="UniProtKB-SubCell"/>
</dbReference>
<keyword evidence="5 9" id="KW-0997">Cell inner membrane</keyword>
<evidence type="ECO:0000313" key="13">
    <source>
        <dbReference type="EMBL" id="HCB75660.1"/>
    </source>
</evidence>
<evidence type="ECO:0000256" key="3">
    <source>
        <dbReference type="ARBA" id="ARBA00022448"/>
    </source>
</evidence>
<keyword evidence="3 9" id="KW-0813">Transport</keyword>